<protein>
    <submittedName>
        <fullName evidence="1">Uncharacterized protein</fullName>
    </submittedName>
</protein>
<gene>
    <name evidence="1" type="ORF">MILVUS5_LOCUS4366</name>
</gene>
<organism evidence="1 2">
    <name type="scientific">Trifolium pratense</name>
    <name type="common">Red clover</name>
    <dbReference type="NCBI Taxonomy" id="57577"/>
    <lineage>
        <taxon>Eukaryota</taxon>
        <taxon>Viridiplantae</taxon>
        <taxon>Streptophyta</taxon>
        <taxon>Embryophyta</taxon>
        <taxon>Tracheophyta</taxon>
        <taxon>Spermatophyta</taxon>
        <taxon>Magnoliopsida</taxon>
        <taxon>eudicotyledons</taxon>
        <taxon>Gunneridae</taxon>
        <taxon>Pentapetalae</taxon>
        <taxon>rosids</taxon>
        <taxon>fabids</taxon>
        <taxon>Fabales</taxon>
        <taxon>Fabaceae</taxon>
        <taxon>Papilionoideae</taxon>
        <taxon>50 kb inversion clade</taxon>
        <taxon>NPAAA clade</taxon>
        <taxon>Hologalegina</taxon>
        <taxon>IRL clade</taxon>
        <taxon>Trifolieae</taxon>
        <taxon>Trifolium</taxon>
    </lineage>
</organism>
<comment type="caution">
    <text evidence="1">The sequence shown here is derived from an EMBL/GenBank/DDBJ whole genome shotgun (WGS) entry which is preliminary data.</text>
</comment>
<proteinExistence type="predicted"/>
<sequence>MQIEKEKMAEILKIFYAMTAFLFLFIVAMKVSGDDDFIKCKDDADCPKFWFPVNIKCIDHECRYFGNLHDFDEYQT</sequence>
<keyword evidence="2" id="KW-1185">Reference proteome</keyword>
<dbReference type="EMBL" id="CASHSV030000001">
    <property type="protein sequence ID" value="CAJ2633228.1"/>
    <property type="molecule type" value="Genomic_DNA"/>
</dbReference>
<name>A0ACB0ILC9_TRIPR</name>
<accession>A0ACB0ILC9</accession>
<evidence type="ECO:0000313" key="1">
    <source>
        <dbReference type="EMBL" id="CAJ2633228.1"/>
    </source>
</evidence>
<reference evidence="1" key="1">
    <citation type="submission" date="2023-10" db="EMBL/GenBank/DDBJ databases">
        <authorList>
            <person name="Rodriguez Cubillos JULIANA M."/>
            <person name="De Vega J."/>
        </authorList>
    </citation>
    <scope>NUCLEOTIDE SEQUENCE</scope>
</reference>
<evidence type="ECO:0000313" key="2">
    <source>
        <dbReference type="Proteomes" id="UP001177021"/>
    </source>
</evidence>
<dbReference type="Proteomes" id="UP001177021">
    <property type="component" value="Unassembled WGS sequence"/>
</dbReference>